<evidence type="ECO:0000313" key="2">
    <source>
        <dbReference type="EMBL" id="CAB4564857.1"/>
    </source>
</evidence>
<dbReference type="InterPro" id="IPR038638">
    <property type="entry name" value="RbpA_sf"/>
</dbReference>
<proteinExistence type="inferred from homology"/>
<gene>
    <name evidence="1" type="ORF">UFOPK1503_00045</name>
    <name evidence="2" type="ORF">UFOPK1693_00281</name>
</gene>
<dbReference type="Pfam" id="PF13397">
    <property type="entry name" value="RbpA"/>
    <property type="match status" value="1"/>
</dbReference>
<sequence length="119" mass="13487">MTESMRGMRLGSQSMEREDGVELALRRNVSYRCVEGHEFTVTFALGAESPAEWECKQCKNKALLVGGVELQKIEAGEVDKPRTHYDMVLERRTKAELEDLLQEVLADMRKRRSAGKLSA</sequence>
<accession>A0A6J6DL61</accession>
<dbReference type="EMBL" id="CAEZTO010000002">
    <property type="protein sequence ID" value="CAB4564857.1"/>
    <property type="molecule type" value="Genomic_DNA"/>
</dbReference>
<dbReference type="Gene3D" id="2.20.28.270">
    <property type="entry name" value="RNA polymerase-binding protein A"/>
    <property type="match status" value="1"/>
</dbReference>
<dbReference type="InterPro" id="IPR025182">
    <property type="entry name" value="RNApol-bd_RbpA"/>
</dbReference>
<evidence type="ECO:0000313" key="1">
    <source>
        <dbReference type="EMBL" id="CAB4538017.1"/>
    </source>
</evidence>
<reference evidence="2" key="1">
    <citation type="submission" date="2020-05" db="EMBL/GenBank/DDBJ databases">
        <authorList>
            <person name="Chiriac C."/>
            <person name="Salcher M."/>
            <person name="Ghai R."/>
            <person name="Kavagutti S V."/>
        </authorList>
    </citation>
    <scope>NUCLEOTIDE SEQUENCE</scope>
</reference>
<dbReference type="GO" id="GO:0045893">
    <property type="term" value="P:positive regulation of DNA-templated transcription"/>
    <property type="evidence" value="ECO:0007669"/>
    <property type="project" value="InterPro"/>
</dbReference>
<dbReference type="AlphaFoldDB" id="A0A6J6DL61"/>
<name>A0A6J6DL61_9ZZZZ</name>
<dbReference type="GO" id="GO:0001000">
    <property type="term" value="F:bacterial-type RNA polymerase core enzyme binding"/>
    <property type="evidence" value="ECO:0007669"/>
    <property type="project" value="InterPro"/>
</dbReference>
<dbReference type="HAMAP" id="MF_01483">
    <property type="entry name" value="RbpA"/>
    <property type="match status" value="1"/>
</dbReference>
<dbReference type="EMBL" id="CAEZST010000001">
    <property type="protein sequence ID" value="CAB4538017.1"/>
    <property type="molecule type" value="Genomic_DNA"/>
</dbReference>
<organism evidence="2">
    <name type="scientific">freshwater metagenome</name>
    <dbReference type="NCBI Taxonomy" id="449393"/>
    <lineage>
        <taxon>unclassified sequences</taxon>
        <taxon>metagenomes</taxon>
        <taxon>ecological metagenomes</taxon>
    </lineage>
</organism>
<protein>
    <submittedName>
        <fullName evidence="2">Unannotated protein</fullName>
    </submittedName>
</protein>